<evidence type="ECO:0000256" key="1">
    <source>
        <dbReference type="SAM" id="Phobius"/>
    </source>
</evidence>
<organism evidence="2 3">
    <name type="scientific">Kluyveromyces lactis (strain ATCC 8585 / CBS 2359 / DSM 70799 / NBRC 1267 / NRRL Y-1140 / WM37)</name>
    <name type="common">Yeast</name>
    <name type="synonym">Candida sphaerica</name>
    <dbReference type="NCBI Taxonomy" id="284590"/>
    <lineage>
        <taxon>Eukaryota</taxon>
        <taxon>Fungi</taxon>
        <taxon>Dikarya</taxon>
        <taxon>Ascomycota</taxon>
        <taxon>Saccharomycotina</taxon>
        <taxon>Saccharomycetes</taxon>
        <taxon>Saccharomycetales</taxon>
        <taxon>Saccharomycetaceae</taxon>
        <taxon>Kluyveromyces</taxon>
    </lineage>
</organism>
<protein>
    <submittedName>
        <fullName evidence="2">KLLA0D14828p</fullName>
    </submittedName>
</protein>
<proteinExistence type="predicted"/>
<reference evidence="2 3" key="1">
    <citation type="journal article" date="2004" name="Nature">
        <title>Genome evolution in yeasts.</title>
        <authorList>
            <consortium name="Genolevures"/>
            <person name="Dujon B."/>
            <person name="Sherman D."/>
            <person name="Fischer G."/>
            <person name="Durrens P."/>
            <person name="Casaregola S."/>
            <person name="Lafontaine I."/>
            <person name="de Montigny J."/>
            <person name="Marck C."/>
            <person name="Neuveglise C."/>
            <person name="Talla E."/>
            <person name="Goffard N."/>
            <person name="Frangeul L."/>
            <person name="Aigle M."/>
            <person name="Anthouard V."/>
            <person name="Babour A."/>
            <person name="Barbe V."/>
            <person name="Barnay S."/>
            <person name="Blanchin S."/>
            <person name="Beckerich J.M."/>
            <person name="Beyne E."/>
            <person name="Bleykasten C."/>
            <person name="Boisrame A."/>
            <person name="Boyer J."/>
            <person name="Cattolico L."/>
            <person name="Confanioleri F."/>
            <person name="de Daruvar A."/>
            <person name="Despons L."/>
            <person name="Fabre E."/>
            <person name="Fairhead C."/>
            <person name="Ferry-Dumazet H."/>
            <person name="Groppi A."/>
            <person name="Hantraye F."/>
            <person name="Hennequin C."/>
            <person name="Jauniaux N."/>
            <person name="Joyet P."/>
            <person name="Kachouri R."/>
            <person name="Kerrest A."/>
            <person name="Koszul R."/>
            <person name="Lemaire M."/>
            <person name="Lesur I."/>
            <person name="Ma L."/>
            <person name="Muller H."/>
            <person name="Nicaud J.M."/>
            <person name="Nikolski M."/>
            <person name="Oztas S."/>
            <person name="Ozier-Kalogeropoulos O."/>
            <person name="Pellenz S."/>
            <person name="Potier S."/>
            <person name="Richard G.F."/>
            <person name="Straub M.L."/>
            <person name="Suleau A."/>
            <person name="Swennene D."/>
            <person name="Tekaia F."/>
            <person name="Wesolowski-Louvel M."/>
            <person name="Westhof E."/>
            <person name="Wirth B."/>
            <person name="Zeniou-Meyer M."/>
            <person name="Zivanovic I."/>
            <person name="Bolotin-Fukuhara M."/>
            <person name="Thierry A."/>
            <person name="Bouchier C."/>
            <person name="Caudron B."/>
            <person name="Scarpelli C."/>
            <person name="Gaillardin C."/>
            <person name="Weissenbach J."/>
            <person name="Wincker P."/>
            <person name="Souciet J.L."/>
        </authorList>
    </citation>
    <scope>NUCLEOTIDE SEQUENCE [LARGE SCALE GENOMIC DNA]</scope>
    <source>
        <strain evidence="3">ATCC 8585 / CBS 2359 / DSM 70799 / NBRC 1267 / NRRL Y-1140 / WM37</strain>
    </source>
</reference>
<accession>Q6CQS2</accession>
<keyword evidence="1" id="KW-0812">Transmembrane</keyword>
<name>Q6CQS2_KLULA</name>
<keyword evidence="1" id="KW-0472">Membrane</keyword>
<feature type="transmembrane region" description="Helical" evidence="1">
    <location>
        <begin position="104"/>
        <end position="126"/>
    </location>
</feature>
<dbReference type="FunCoup" id="Q6CQS2">
    <property type="interactions" value="24"/>
</dbReference>
<feature type="transmembrane region" description="Helical" evidence="1">
    <location>
        <begin position="34"/>
        <end position="56"/>
    </location>
</feature>
<keyword evidence="3" id="KW-1185">Reference proteome</keyword>
<dbReference type="HOGENOM" id="CLU_1518091_0_0_1"/>
<gene>
    <name evidence="2" type="ORF">KLLA0_D14828g</name>
</gene>
<sequence length="177" mass="20642">MSIEEAGVPKLYRLRSYRMKIKEFRHELKSQLQLLGYTVIIISQIKFAGNIVLFVIRLALQSLLNAPYPTDTRLLAFMNYYRAQATDGTDPNVALRKAFKRIELVLIHTTLLLNFFVIFAGIIWPIDFEKNLEHFKMPGISHLENYPSPFNHGTGIIEGELRRHWVHPVYWRTSALE</sequence>
<evidence type="ECO:0000313" key="2">
    <source>
        <dbReference type="EMBL" id="CAH00813.1"/>
    </source>
</evidence>
<dbReference type="InParanoid" id="Q6CQS2"/>
<dbReference type="Proteomes" id="UP000000598">
    <property type="component" value="Chromosome D"/>
</dbReference>
<evidence type="ECO:0000313" key="3">
    <source>
        <dbReference type="Proteomes" id="UP000000598"/>
    </source>
</evidence>
<dbReference type="KEGG" id="kla:KLLA0_D14828g"/>
<dbReference type="AlphaFoldDB" id="Q6CQS2"/>
<dbReference type="PaxDb" id="284590-Q6CQS2"/>
<keyword evidence="1" id="KW-1133">Transmembrane helix</keyword>
<dbReference type="EMBL" id="CR382124">
    <property type="protein sequence ID" value="CAH00813.1"/>
    <property type="molecule type" value="Genomic_DNA"/>
</dbReference>